<dbReference type="Proteomes" id="UP000625527">
    <property type="component" value="Unassembled WGS sequence"/>
</dbReference>
<gene>
    <name evidence="2" type="ORF">IHE71_09375</name>
</gene>
<evidence type="ECO:0000256" key="1">
    <source>
        <dbReference type="SAM" id="MobiDB-lite"/>
    </source>
</evidence>
<feature type="region of interest" description="Disordered" evidence="1">
    <location>
        <begin position="267"/>
        <end position="332"/>
    </location>
</feature>
<comment type="caution">
    <text evidence="2">The sequence shown here is derived from an EMBL/GenBank/DDBJ whole genome shotgun (WGS) entry which is preliminary data.</text>
</comment>
<protein>
    <recommendedName>
        <fullName evidence="4">Maltokinase</fullName>
    </recommendedName>
</protein>
<name>A0ABR9MYB4_9MICO</name>
<proteinExistence type="predicted"/>
<evidence type="ECO:0000313" key="3">
    <source>
        <dbReference type="Proteomes" id="UP000625527"/>
    </source>
</evidence>
<feature type="compositionally biased region" description="Low complexity" evidence="1">
    <location>
        <begin position="277"/>
        <end position="306"/>
    </location>
</feature>
<dbReference type="Gene3D" id="3.90.1200.10">
    <property type="match status" value="1"/>
</dbReference>
<dbReference type="SUPFAM" id="SSF56112">
    <property type="entry name" value="Protein kinase-like (PK-like)"/>
    <property type="match status" value="1"/>
</dbReference>
<dbReference type="EMBL" id="JADAQT010000072">
    <property type="protein sequence ID" value="MBE1875919.1"/>
    <property type="molecule type" value="Genomic_DNA"/>
</dbReference>
<organism evidence="2 3">
    <name type="scientific">Myceligenerans pegani</name>
    <dbReference type="NCBI Taxonomy" id="2776917"/>
    <lineage>
        <taxon>Bacteria</taxon>
        <taxon>Bacillati</taxon>
        <taxon>Actinomycetota</taxon>
        <taxon>Actinomycetes</taxon>
        <taxon>Micrococcales</taxon>
        <taxon>Promicromonosporaceae</taxon>
        <taxon>Myceligenerans</taxon>
    </lineage>
</organism>
<evidence type="ECO:0008006" key="4">
    <source>
        <dbReference type="Google" id="ProtNLM"/>
    </source>
</evidence>
<feature type="region of interest" description="Disordered" evidence="1">
    <location>
        <begin position="156"/>
        <end position="206"/>
    </location>
</feature>
<keyword evidence="3" id="KW-1185">Reference proteome</keyword>
<sequence length="604" mass="62287">MTIIDQARTVIVHDGAGPLPDGVLRLLDGWLPGRRWYPVPGDGVRHVPWLTVELALPAGAPPDVDADVPGLAAGHATVVVPLLRLAGPGLAEDEGAIVIQVPLVLVREGSGRSPGGGPAPIGVVDGPDGPLTVYDGGAHPAAWHAYLAAALPTHLPLPTERSRPPGTAAGRSVGSSRSADDADRPIVRPEGGWLDGARPLGGEQSNTSVLVPGLRAEVPGFPGEQADGVILKILRTVPLGPHPDVVIPEALTRAGWDGVPRFLGAVELPVPPPGPGPAADSLGPAPLGPDVLDPDGPGPDVLTPDVLAPEPPVPGTRSAGAPGTDQPGADHLGDREAHAHLAVVSELIAEADDGFELACAHAQEGVAFDERAAELGAVVAHLHTALAGARPTDATLDASGFMGVLRRRAAEAIADVPGLAPYRGGVTAFYDEVSGHLARVAAEHPVPLQAIHGDLHLGQVLHARSGWKVLDFEGEPQRPVAERTAPDLPLRDVAGLLRSFDYAAAVGEATDPEWSARAQLSFLEGYRQSLGEPEGRDEVGSSRDHGGAVPGAVVPGGALDVATASLLLRALTLDKALYEAVYEARHRPGWLHIPLNAVARVLDR</sequence>
<accession>A0ABR9MYB4</accession>
<dbReference type="RefSeq" id="WP_192862490.1">
    <property type="nucleotide sequence ID" value="NZ_JADAQT010000072.1"/>
</dbReference>
<evidence type="ECO:0000313" key="2">
    <source>
        <dbReference type="EMBL" id="MBE1875919.1"/>
    </source>
</evidence>
<feature type="compositionally biased region" description="Basic and acidic residues" evidence="1">
    <location>
        <begin position="178"/>
        <end position="187"/>
    </location>
</feature>
<feature type="compositionally biased region" description="Low complexity" evidence="1">
    <location>
        <begin position="166"/>
        <end position="177"/>
    </location>
</feature>
<reference evidence="2 3" key="1">
    <citation type="submission" date="2020-10" db="EMBL/GenBank/DDBJ databases">
        <title>Myceligenerans pegani sp. nov., an endophytic actinomycete isolated from Peganum harmala L. in Xinjiang, China.</title>
        <authorList>
            <person name="Xin L."/>
        </authorList>
    </citation>
    <scope>NUCLEOTIDE SEQUENCE [LARGE SCALE GENOMIC DNA]</scope>
    <source>
        <strain evidence="2 3">TRM65318</strain>
    </source>
</reference>
<dbReference type="InterPro" id="IPR011009">
    <property type="entry name" value="Kinase-like_dom_sf"/>
</dbReference>